<dbReference type="Pfam" id="PF13668">
    <property type="entry name" value="Ferritin_2"/>
    <property type="match status" value="1"/>
</dbReference>
<gene>
    <name evidence="1" type="ORF">EWM57_13455</name>
</gene>
<evidence type="ECO:0000313" key="2">
    <source>
        <dbReference type="Proteomes" id="UP000294155"/>
    </source>
</evidence>
<sequence>MNLFNLLSDIEAVDPEVYARFDGRRRVFQHLGTVGRRLTAAAVPGALSALFSRAYGQGTGLPADVANVLNLALQLEYLEYSFYSLALSSPLPLTAEDRAAVTLLRNDENNHVQTLRTVLGTAAIAPLPFSAFDFTGSKGGRQAPAFPTVFSNPYLFLSLAQCFEDLGVRAYKGALPTLFVNKLVTEAALSIHSVEARHASHVRTMRRGGAQSLPGSPVSAPKSWITGSETGGPLPNLLGNVYFSGTPTNLYPSEDNTVQSGINLLSAFPGVATAALASEAFDEPLDAVSVSLLMGYFRV</sequence>
<dbReference type="AlphaFoldDB" id="A0A4Q5L9S1"/>
<protein>
    <submittedName>
        <fullName evidence="1">Ferritin-like domain-containing protein</fullName>
    </submittedName>
</protein>
<dbReference type="Proteomes" id="UP000294155">
    <property type="component" value="Unassembled WGS sequence"/>
</dbReference>
<dbReference type="SUPFAM" id="SSF47240">
    <property type="entry name" value="Ferritin-like"/>
    <property type="match status" value="1"/>
</dbReference>
<evidence type="ECO:0000313" key="1">
    <source>
        <dbReference type="EMBL" id="RYU78526.1"/>
    </source>
</evidence>
<accession>A0A4Q5L9S1</accession>
<dbReference type="InterPro" id="IPR009078">
    <property type="entry name" value="Ferritin-like_SF"/>
</dbReference>
<keyword evidence="2" id="KW-1185">Reference proteome</keyword>
<dbReference type="OrthoDB" id="954262at2"/>
<reference evidence="1 2" key="1">
    <citation type="submission" date="2019-02" db="EMBL/GenBank/DDBJ databases">
        <title>Bacterial novel species isolated from soil.</title>
        <authorList>
            <person name="Jung H.-Y."/>
        </authorList>
    </citation>
    <scope>NUCLEOTIDE SEQUENCE [LARGE SCALE GENOMIC DNA]</scope>
    <source>
        <strain evidence="1 2">1-3-3-3</strain>
    </source>
</reference>
<dbReference type="RefSeq" id="WP_129921674.1">
    <property type="nucleotide sequence ID" value="NZ_SEWE01000028.1"/>
</dbReference>
<dbReference type="EMBL" id="SEWE01000028">
    <property type="protein sequence ID" value="RYU78526.1"/>
    <property type="molecule type" value="Genomic_DNA"/>
</dbReference>
<name>A0A4Q5L9S1_9BACT</name>
<organism evidence="1 2">
    <name type="scientific">Hymenobacter persicinus</name>
    <dbReference type="NCBI Taxonomy" id="2025506"/>
    <lineage>
        <taxon>Bacteria</taxon>
        <taxon>Pseudomonadati</taxon>
        <taxon>Bacteroidota</taxon>
        <taxon>Cytophagia</taxon>
        <taxon>Cytophagales</taxon>
        <taxon>Hymenobacteraceae</taxon>
        <taxon>Hymenobacter</taxon>
    </lineage>
</organism>
<comment type="caution">
    <text evidence="1">The sequence shown here is derived from an EMBL/GenBank/DDBJ whole genome shotgun (WGS) entry which is preliminary data.</text>
</comment>
<proteinExistence type="predicted"/>